<evidence type="ECO:0000313" key="1">
    <source>
        <dbReference type="EMBL" id="MCJ2187891.1"/>
    </source>
</evidence>
<protein>
    <submittedName>
        <fullName evidence="1">Uncharacterized protein</fullName>
    </submittedName>
</protein>
<sequence length="180" mass="20686">MTEADRDVLAGEFERTGVQPHVVGREITIQTGHTLTAARIRGLLKGTKSQIREDLWHAVLQWLGKKPDANKPYHVEPPPHKAHGLRLGYIPITDEMRCELNRELARTKVELKRWVRTFPSRYSKISAQRISNWKTGRSRSANGKEWQFVVDTLLLGYPTDKIDTPASRRLPRHACPHIQK</sequence>
<accession>A0ABT0BSX3</accession>
<dbReference type="Proteomes" id="UP001202281">
    <property type="component" value="Unassembled WGS sequence"/>
</dbReference>
<organism evidence="1 2">
    <name type="scientific">Novosphingobium beihaiensis</name>
    <dbReference type="NCBI Taxonomy" id="2930389"/>
    <lineage>
        <taxon>Bacteria</taxon>
        <taxon>Pseudomonadati</taxon>
        <taxon>Pseudomonadota</taxon>
        <taxon>Alphaproteobacteria</taxon>
        <taxon>Sphingomonadales</taxon>
        <taxon>Sphingomonadaceae</taxon>
        <taxon>Novosphingobium</taxon>
    </lineage>
</organism>
<proteinExistence type="predicted"/>
<comment type="caution">
    <text evidence="1">The sequence shown here is derived from an EMBL/GenBank/DDBJ whole genome shotgun (WGS) entry which is preliminary data.</text>
</comment>
<keyword evidence="2" id="KW-1185">Reference proteome</keyword>
<gene>
    <name evidence="1" type="ORF">MTR66_13825</name>
</gene>
<dbReference type="RefSeq" id="WP_243922028.1">
    <property type="nucleotide sequence ID" value="NZ_JALHLG010000020.1"/>
</dbReference>
<evidence type="ECO:0000313" key="2">
    <source>
        <dbReference type="Proteomes" id="UP001202281"/>
    </source>
</evidence>
<name>A0ABT0BSX3_9SPHN</name>
<dbReference type="EMBL" id="JALHLG010000020">
    <property type="protein sequence ID" value="MCJ2187891.1"/>
    <property type="molecule type" value="Genomic_DNA"/>
</dbReference>
<reference evidence="1 2" key="1">
    <citation type="submission" date="2022-04" db="EMBL/GenBank/DDBJ databases">
        <title>Identification of a novel bacterium isolated from mangrove sediments.</title>
        <authorList>
            <person name="Pan X."/>
        </authorList>
    </citation>
    <scope>NUCLEOTIDE SEQUENCE [LARGE SCALE GENOMIC DNA]</scope>
    <source>
        <strain evidence="1 2">B2638</strain>
    </source>
</reference>